<comment type="caution">
    <text evidence="1">The sequence shown here is derived from an EMBL/GenBank/DDBJ whole genome shotgun (WGS) entry which is preliminary data.</text>
</comment>
<dbReference type="EMBL" id="JACRTK010000001">
    <property type="protein sequence ID" value="MBC8589782.1"/>
    <property type="molecule type" value="Genomic_DNA"/>
</dbReference>
<organism evidence="1 2">
    <name type="scientific">Wansuia hejianensis</name>
    <dbReference type="NCBI Taxonomy" id="2763667"/>
    <lineage>
        <taxon>Bacteria</taxon>
        <taxon>Bacillati</taxon>
        <taxon>Bacillota</taxon>
        <taxon>Clostridia</taxon>
        <taxon>Lachnospirales</taxon>
        <taxon>Lachnospiraceae</taxon>
        <taxon>Wansuia</taxon>
    </lineage>
</organism>
<name>A0A926IGP3_9FIRM</name>
<evidence type="ECO:0000313" key="2">
    <source>
        <dbReference type="Proteomes" id="UP000601522"/>
    </source>
</evidence>
<evidence type="ECO:0000313" key="1">
    <source>
        <dbReference type="EMBL" id="MBC8589782.1"/>
    </source>
</evidence>
<dbReference type="RefSeq" id="WP_249322599.1">
    <property type="nucleotide sequence ID" value="NZ_JACRTK010000001.1"/>
</dbReference>
<dbReference type="AlphaFoldDB" id="A0A926IGP3"/>
<dbReference type="Proteomes" id="UP000601522">
    <property type="component" value="Unassembled WGS sequence"/>
</dbReference>
<evidence type="ECO:0008006" key="3">
    <source>
        <dbReference type="Google" id="ProtNLM"/>
    </source>
</evidence>
<keyword evidence="2" id="KW-1185">Reference proteome</keyword>
<gene>
    <name evidence="1" type="ORF">H8689_01300</name>
</gene>
<accession>A0A926IGP3</accession>
<sequence>MKHAAFIQEGDGSQLKKKVEEWIEENRDNILEIVDIEYEENGNVYYATITYLD</sequence>
<reference evidence="1 2" key="1">
    <citation type="submission" date="2020-08" db="EMBL/GenBank/DDBJ databases">
        <title>Genome public.</title>
        <authorList>
            <person name="Liu C."/>
            <person name="Sun Q."/>
        </authorList>
    </citation>
    <scope>NUCLEOTIDE SEQUENCE [LARGE SCALE GENOMIC DNA]</scope>
    <source>
        <strain evidence="1 2">NSJ-26</strain>
    </source>
</reference>
<protein>
    <recommendedName>
        <fullName evidence="3">Sporulation protein Cse60</fullName>
    </recommendedName>
</protein>
<proteinExistence type="predicted"/>